<dbReference type="Pfam" id="PF05015">
    <property type="entry name" value="HigB-like_toxin"/>
    <property type="match status" value="1"/>
</dbReference>
<dbReference type="AlphaFoldDB" id="A0A423PKD3"/>
<organism evidence="1 2">
    <name type="scientific">Salinisphaera japonica YTM-1</name>
    <dbReference type="NCBI Taxonomy" id="1209778"/>
    <lineage>
        <taxon>Bacteria</taxon>
        <taxon>Pseudomonadati</taxon>
        <taxon>Pseudomonadota</taxon>
        <taxon>Gammaproteobacteria</taxon>
        <taxon>Salinisphaerales</taxon>
        <taxon>Salinisphaeraceae</taxon>
        <taxon>Salinisphaera</taxon>
    </lineage>
</organism>
<reference evidence="1 2" key="1">
    <citation type="submission" date="2013-10" db="EMBL/GenBank/DDBJ databases">
        <title>Salinisphaera japonica YTM-1 Genome Sequencing.</title>
        <authorList>
            <person name="Lai Q."/>
            <person name="Li C."/>
            <person name="Shao Z."/>
        </authorList>
    </citation>
    <scope>NUCLEOTIDE SEQUENCE [LARGE SCALE GENOMIC DNA]</scope>
    <source>
        <strain evidence="1 2">YTM-1</strain>
    </source>
</reference>
<dbReference type="RefSeq" id="WP_123658842.1">
    <property type="nucleotide sequence ID" value="NZ_AYKG01000039.1"/>
</dbReference>
<sequence length="92" mass="10676">MISSFRCTDTQTLFERGKSRRFANIARVATRKLVQLDSALELRDLAWPLGNRLEALSGDRADQHSIRINDQFRLCFVWTGEHAENVQIVDYH</sequence>
<proteinExistence type="predicted"/>
<dbReference type="InterPro" id="IPR007711">
    <property type="entry name" value="HigB-1"/>
</dbReference>
<accession>A0A423PKD3</accession>
<dbReference type="InterPro" id="IPR035093">
    <property type="entry name" value="RelE/ParE_toxin_dom_sf"/>
</dbReference>
<name>A0A423PKD3_9GAMM</name>
<dbReference type="InParanoid" id="A0A423PKD3"/>
<dbReference type="EMBL" id="AYKG01000039">
    <property type="protein sequence ID" value="ROO26057.1"/>
    <property type="molecule type" value="Genomic_DNA"/>
</dbReference>
<protein>
    <submittedName>
        <fullName evidence="1">Killer protein</fullName>
    </submittedName>
</protein>
<dbReference type="SUPFAM" id="SSF143011">
    <property type="entry name" value="RelE-like"/>
    <property type="match status" value="1"/>
</dbReference>
<dbReference type="Proteomes" id="UP000285310">
    <property type="component" value="Unassembled WGS sequence"/>
</dbReference>
<evidence type="ECO:0000313" key="1">
    <source>
        <dbReference type="EMBL" id="ROO26057.1"/>
    </source>
</evidence>
<dbReference type="Gene3D" id="3.30.2310.20">
    <property type="entry name" value="RelE-like"/>
    <property type="match status" value="1"/>
</dbReference>
<dbReference type="PANTHER" id="PTHR40266:SF2">
    <property type="entry name" value="TOXIN HIGB-1"/>
    <property type="match status" value="1"/>
</dbReference>
<evidence type="ECO:0000313" key="2">
    <source>
        <dbReference type="Proteomes" id="UP000285310"/>
    </source>
</evidence>
<comment type="caution">
    <text evidence="1">The sequence shown here is derived from an EMBL/GenBank/DDBJ whole genome shotgun (WGS) entry which is preliminary data.</text>
</comment>
<dbReference type="OrthoDB" id="9801102at2"/>
<gene>
    <name evidence="1" type="ORF">SAJA_11800</name>
</gene>
<keyword evidence="2" id="KW-1185">Reference proteome</keyword>
<dbReference type="PANTHER" id="PTHR40266">
    <property type="entry name" value="TOXIN HIGB-1"/>
    <property type="match status" value="1"/>
</dbReference>